<dbReference type="OrthoDB" id="7063503at2"/>
<proteinExistence type="predicted"/>
<evidence type="ECO:0000313" key="3">
    <source>
        <dbReference type="Proteomes" id="UP000252707"/>
    </source>
</evidence>
<feature type="transmembrane region" description="Helical" evidence="1">
    <location>
        <begin position="128"/>
        <end position="152"/>
    </location>
</feature>
<reference evidence="2 3" key="1">
    <citation type="submission" date="2018-07" db="EMBL/GenBank/DDBJ databases">
        <title>Genomic Encyclopedia of Type Strains, Phase IV (KMG-IV): sequencing the most valuable type-strain genomes for metagenomic binning, comparative biology and taxonomic classification.</title>
        <authorList>
            <person name="Goeker M."/>
        </authorList>
    </citation>
    <scope>NUCLEOTIDE SEQUENCE [LARGE SCALE GENOMIC DNA]</scope>
    <source>
        <strain evidence="2 3">DSM 26407</strain>
    </source>
</reference>
<accession>A0A369CKS9</accession>
<dbReference type="RefSeq" id="WP_114277920.1">
    <property type="nucleotide sequence ID" value="NZ_QPJY01000001.1"/>
</dbReference>
<sequence length="179" mass="18960">MSGERPPEAPEGAAGRKAGGRGGWIFLAIVAGLYGLAALFDREAAGRSLQVFAGLLGNVVPALGLVLVLLFLVNLLLSPKRVEKYLGRGSGLRGWVTALAAGVISTGPVYAAYAVLRELRLKGMRPSLMAALLYARAVKLPLLPLLVHYFGIAYTGLLVFWILAFAVLGGLVMGWVEEE</sequence>
<name>A0A369CKS9_9GAMM</name>
<feature type="transmembrane region" description="Helical" evidence="1">
    <location>
        <begin position="22"/>
        <end position="40"/>
    </location>
</feature>
<feature type="transmembrane region" description="Helical" evidence="1">
    <location>
        <begin position="52"/>
        <end position="75"/>
    </location>
</feature>
<keyword evidence="1" id="KW-0812">Transmembrane</keyword>
<keyword evidence="1" id="KW-1133">Transmembrane helix</keyword>
<evidence type="ECO:0008006" key="4">
    <source>
        <dbReference type="Google" id="ProtNLM"/>
    </source>
</evidence>
<keyword evidence="1" id="KW-0472">Membrane</keyword>
<organism evidence="2 3">
    <name type="scientific">Thioalbus denitrificans</name>
    <dbReference type="NCBI Taxonomy" id="547122"/>
    <lineage>
        <taxon>Bacteria</taxon>
        <taxon>Pseudomonadati</taxon>
        <taxon>Pseudomonadota</taxon>
        <taxon>Gammaproteobacteria</taxon>
        <taxon>Chromatiales</taxon>
        <taxon>Ectothiorhodospiraceae</taxon>
        <taxon>Thioalbus</taxon>
    </lineage>
</organism>
<evidence type="ECO:0000313" key="2">
    <source>
        <dbReference type="EMBL" id="RCX33037.1"/>
    </source>
</evidence>
<dbReference type="AlphaFoldDB" id="A0A369CKS9"/>
<protein>
    <recommendedName>
        <fullName evidence="4">Permease</fullName>
    </recommendedName>
</protein>
<gene>
    <name evidence="2" type="ORF">DFQ59_101336</name>
</gene>
<dbReference type="EMBL" id="QPJY01000001">
    <property type="protein sequence ID" value="RCX33037.1"/>
    <property type="molecule type" value="Genomic_DNA"/>
</dbReference>
<feature type="transmembrane region" description="Helical" evidence="1">
    <location>
        <begin position="158"/>
        <end position="176"/>
    </location>
</feature>
<keyword evidence="3" id="KW-1185">Reference proteome</keyword>
<evidence type="ECO:0000256" key="1">
    <source>
        <dbReference type="SAM" id="Phobius"/>
    </source>
</evidence>
<feature type="transmembrane region" description="Helical" evidence="1">
    <location>
        <begin position="95"/>
        <end position="116"/>
    </location>
</feature>
<comment type="caution">
    <text evidence="2">The sequence shown here is derived from an EMBL/GenBank/DDBJ whole genome shotgun (WGS) entry which is preliminary data.</text>
</comment>
<dbReference type="Proteomes" id="UP000252707">
    <property type="component" value="Unassembled WGS sequence"/>
</dbReference>